<keyword evidence="4" id="KW-1003">Cell membrane</keyword>
<dbReference type="InterPro" id="IPR010054">
    <property type="entry name" value="Type2_sec_GspG"/>
</dbReference>
<dbReference type="AlphaFoldDB" id="A0A285IXM2"/>
<dbReference type="NCBIfam" id="TIGR02532">
    <property type="entry name" value="IV_pilin_GFxxxE"/>
    <property type="match status" value="1"/>
</dbReference>
<evidence type="ECO:0000256" key="6">
    <source>
        <dbReference type="ARBA" id="ARBA00022519"/>
    </source>
</evidence>
<dbReference type="PROSITE" id="PS00409">
    <property type="entry name" value="PROKAR_NTER_METHYL"/>
    <property type="match status" value="1"/>
</dbReference>
<dbReference type="Pfam" id="PF08334">
    <property type="entry name" value="T2SSG"/>
    <property type="match status" value="1"/>
</dbReference>
<dbReference type="PANTHER" id="PTHR30093">
    <property type="entry name" value="GENERAL SECRETION PATHWAY PROTEIN G"/>
    <property type="match status" value="1"/>
</dbReference>
<comment type="subcellular location">
    <subcellularLocation>
        <location evidence="1">Cell inner membrane</location>
        <topology evidence="1">Single-pass membrane protein</topology>
    </subcellularLocation>
</comment>
<dbReference type="GO" id="GO:0015628">
    <property type="term" value="P:protein secretion by the type II secretion system"/>
    <property type="evidence" value="ECO:0007669"/>
    <property type="project" value="InterPro"/>
</dbReference>
<evidence type="ECO:0000256" key="5">
    <source>
        <dbReference type="ARBA" id="ARBA00022481"/>
    </source>
</evidence>
<accession>A0A285IXM2</accession>
<evidence type="ECO:0000256" key="2">
    <source>
        <dbReference type="ARBA" id="ARBA00009984"/>
    </source>
</evidence>
<keyword evidence="5" id="KW-0488">Methylation</keyword>
<evidence type="ECO:0000256" key="1">
    <source>
        <dbReference type="ARBA" id="ARBA00004377"/>
    </source>
</evidence>
<dbReference type="Pfam" id="PF07963">
    <property type="entry name" value="N_methyl"/>
    <property type="match status" value="1"/>
</dbReference>
<evidence type="ECO:0000259" key="11">
    <source>
        <dbReference type="Pfam" id="PF08334"/>
    </source>
</evidence>
<proteinExistence type="inferred from homology"/>
<dbReference type="GO" id="GO:0015627">
    <property type="term" value="C:type II protein secretion system complex"/>
    <property type="evidence" value="ECO:0007669"/>
    <property type="project" value="InterPro"/>
</dbReference>
<sequence>MKFKQKRGFTLIELLIVIVIVGLLASLVAPEMFSKVDSSRIKTAKAQMELLETSLNTYRLDMGSYPGNLDELIKSENKNWDGPYLPKEVPADPWGNPYVYTNQVDGNIGFSLMSYGRDGRQGGEGDDADIVHR</sequence>
<dbReference type="RefSeq" id="WP_097111226.1">
    <property type="nucleotide sequence ID" value="NZ_OBEB01000003.1"/>
</dbReference>
<dbReference type="Proteomes" id="UP000219353">
    <property type="component" value="Unassembled WGS sequence"/>
</dbReference>
<dbReference type="PANTHER" id="PTHR30093:SF44">
    <property type="entry name" value="TYPE II SECRETION SYSTEM CORE PROTEIN G"/>
    <property type="match status" value="1"/>
</dbReference>
<feature type="transmembrane region" description="Helical" evidence="10">
    <location>
        <begin position="12"/>
        <end position="33"/>
    </location>
</feature>
<organism evidence="12 13">
    <name type="scientific">Arsukibacterium tuosuense</name>
    <dbReference type="NCBI Taxonomy" id="1323745"/>
    <lineage>
        <taxon>Bacteria</taxon>
        <taxon>Pseudomonadati</taxon>
        <taxon>Pseudomonadota</taxon>
        <taxon>Gammaproteobacteria</taxon>
        <taxon>Chromatiales</taxon>
        <taxon>Chromatiaceae</taxon>
        <taxon>Arsukibacterium</taxon>
    </lineage>
</organism>
<dbReference type="Gene3D" id="3.30.700.10">
    <property type="entry name" value="Glycoprotein, Type 4 Pilin"/>
    <property type="match status" value="1"/>
</dbReference>
<comment type="similarity">
    <text evidence="2">Belongs to the GSP G family.</text>
</comment>
<reference evidence="13" key="1">
    <citation type="submission" date="2017-09" db="EMBL/GenBank/DDBJ databases">
        <authorList>
            <person name="Varghese N."/>
            <person name="Submissions S."/>
        </authorList>
    </citation>
    <scope>NUCLEOTIDE SEQUENCE [LARGE SCALE GENOMIC DNA]</scope>
    <source>
        <strain evidence="13">CGMCC 1.12461</strain>
    </source>
</reference>
<feature type="domain" description="Type II secretion system protein GspG C-terminal" evidence="11">
    <location>
        <begin position="32"/>
        <end position="131"/>
    </location>
</feature>
<keyword evidence="6" id="KW-0997">Cell inner membrane</keyword>
<keyword evidence="13" id="KW-1185">Reference proteome</keyword>
<evidence type="ECO:0000256" key="8">
    <source>
        <dbReference type="ARBA" id="ARBA00022989"/>
    </source>
</evidence>
<dbReference type="InterPro" id="IPR045584">
    <property type="entry name" value="Pilin-like"/>
</dbReference>
<evidence type="ECO:0000256" key="4">
    <source>
        <dbReference type="ARBA" id="ARBA00022475"/>
    </source>
</evidence>
<protein>
    <recommendedName>
        <fullName evidence="3">Type II secretion system core protein G</fullName>
    </recommendedName>
</protein>
<evidence type="ECO:0000256" key="9">
    <source>
        <dbReference type="ARBA" id="ARBA00023136"/>
    </source>
</evidence>
<dbReference type="NCBIfam" id="TIGR01710">
    <property type="entry name" value="typeII_sec_gspG"/>
    <property type="match status" value="1"/>
</dbReference>
<evidence type="ECO:0000313" key="13">
    <source>
        <dbReference type="Proteomes" id="UP000219353"/>
    </source>
</evidence>
<evidence type="ECO:0000256" key="3">
    <source>
        <dbReference type="ARBA" id="ARBA00020042"/>
    </source>
</evidence>
<dbReference type="EMBL" id="OBEB01000003">
    <property type="protein sequence ID" value="SNY51836.1"/>
    <property type="molecule type" value="Genomic_DNA"/>
</dbReference>
<dbReference type="PRINTS" id="PR00813">
    <property type="entry name" value="BCTERIALGSPG"/>
</dbReference>
<name>A0A285IXM2_9GAMM</name>
<dbReference type="SUPFAM" id="SSF54523">
    <property type="entry name" value="Pili subunits"/>
    <property type="match status" value="1"/>
</dbReference>
<keyword evidence="9 10" id="KW-0472">Membrane</keyword>
<dbReference type="InterPro" id="IPR000983">
    <property type="entry name" value="Bac_GSPG_pilin"/>
</dbReference>
<evidence type="ECO:0000256" key="10">
    <source>
        <dbReference type="SAM" id="Phobius"/>
    </source>
</evidence>
<evidence type="ECO:0000313" key="12">
    <source>
        <dbReference type="EMBL" id="SNY51836.1"/>
    </source>
</evidence>
<evidence type="ECO:0000256" key="7">
    <source>
        <dbReference type="ARBA" id="ARBA00022692"/>
    </source>
</evidence>
<dbReference type="InterPro" id="IPR012902">
    <property type="entry name" value="N_methyl_site"/>
</dbReference>
<dbReference type="InterPro" id="IPR013545">
    <property type="entry name" value="T2SS_protein-GspG_C"/>
</dbReference>
<keyword evidence="7 10" id="KW-0812">Transmembrane</keyword>
<gene>
    <name evidence="12" type="ORF">SAMN06297280_1996</name>
</gene>
<dbReference type="GO" id="GO:0005886">
    <property type="term" value="C:plasma membrane"/>
    <property type="evidence" value="ECO:0007669"/>
    <property type="project" value="UniProtKB-SubCell"/>
</dbReference>
<dbReference type="OrthoDB" id="9795612at2"/>
<keyword evidence="8 10" id="KW-1133">Transmembrane helix</keyword>